<dbReference type="InterPro" id="IPR053733">
    <property type="entry name" value="Heme_Transport_Util_sf"/>
</dbReference>
<feature type="region of interest" description="Disordered" evidence="1">
    <location>
        <begin position="47"/>
        <end position="72"/>
    </location>
</feature>
<proteinExistence type="predicted"/>
<dbReference type="AlphaFoldDB" id="A0A485BVM7"/>
<feature type="compositionally biased region" description="Basic residues" evidence="1">
    <location>
        <begin position="51"/>
        <end position="72"/>
    </location>
</feature>
<gene>
    <name evidence="2" type="primary">hemS_2</name>
    <name evidence="2" type="ORF">NCTC12998_04846</name>
</gene>
<dbReference type="EMBL" id="CAADJE010000025">
    <property type="protein sequence ID" value="VFS76513.1"/>
    <property type="molecule type" value="Genomic_DNA"/>
</dbReference>
<evidence type="ECO:0000256" key="1">
    <source>
        <dbReference type="SAM" id="MobiDB-lite"/>
    </source>
</evidence>
<dbReference type="Gene3D" id="3.40.1570.10">
    <property type="entry name" value="HemS/ChuS/ChuX like domains"/>
    <property type="match status" value="1"/>
</dbReference>
<name>A0A485BVM7_RAOPL</name>
<dbReference type="Proteomes" id="UP000345637">
    <property type="component" value="Unassembled WGS sequence"/>
</dbReference>
<evidence type="ECO:0000313" key="3">
    <source>
        <dbReference type="Proteomes" id="UP000345637"/>
    </source>
</evidence>
<organism evidence="2 3">
    <name type="scientific">Raoultella planticola</name>
    <name type="common">Klebsiella planticola</name>
    <dbReference type="NCBI Taxonomy" id="575"/>
    <lineage>
        <taxon>Bacteria</taxon>
        <taxon>Pseudomonadati</taxon>
        <taxon>Pseudomonadota</taxon>
        <taxon>Gammaproteobacteria</taxon>
        <taxon>Enterobacterales</taxon>
        <taxon>Enterobacteriaceae</taxon>
        <taxon>Klebsiella/Raoultella group</taxon>
        <taxon>Raoultella</taxon>
    </lineage>
</organism>
<protein>
    <submittedName>
        <fullName evidence="2">Hemin transport protein hemS</fullName>
    </submittedName>
</protein>
<reference evidence="2 3" key="1">
    <citation type="submission" date="2019-03" db="EMBL/GenBank/DDBJ databases">
        <authorList>
            <consortium name="Pathogen Informatics"/>
        </authorList>
    </citation>
    <scope>NUCLEOTIDE SEQUENCE [LARGE SCALE GENOMIC DNA]</scope>
    <source>
        <strain evidence="2 3">NCTC12998</strain>
    </source>
</reference>
<sequence>MQHNANELWQRYQAAKAQASVKYARDIAAEMGISEAELTAARVGHDAVRPAGRHAGNHRWTGKRRRDQMHLP</sequence>
<dbReference type="SUPFAM" id="SSF144064">
    <property type="entry name" value="Heme iron utilization protein-like"/>
    <property type="match status" value="1"/>
</dbReference>
<evidence type="ECO:0000313" key="2">
    <source>
        <dbReference type="EMBL" id="VFS76513.1"/>
    </source>
</evidence>
<accession>A0A485BVM7</accession>